<dbReference type="InterPro" id="IPR036170">
    <property type="entry name" value="YezG-like_sf"/>
</dbReference>
<dbReference type="EMBL" id="CP046730">
    <property type="protein sequence ID" value="QUP56855.1"/>
    <property type="molecule type" value="Genomic_DNA"/>
</dbReference>
<evidence type="ECO:0000313" key="1">
    <source>
        <dbReference type="EMBL" id="QUP56855.1"/>
    </source>
</evidence>
<proteinExistence type="predicted"/>
<accession>A0ABX7ZNV8</accession>
<keyword evidence="1" id="KW-0614">Plasmid</keyword>
<keyword evidence="2" id="KW-1185">Reference proteome</keyword>
<name>A0ABX7ZNV8_9RALS</name>
<sequence length="107" mass="12377">MESKDIEICSQIGQILYDAAPDEVSKVSMKAELNQEGDVCKFEYDYLKEGGESGWFLPKDGMVEQRLRELLVLHRDFFVSQNQPPWKHFVLSIDVEEGKFSLQLAYD</sequence>
<geneLocation type="plasmid" evidence="1 2">
    <name>pLLRS-1</name>
</geneLocation>
<dbReference type="Gene3D" id="3.30.500.20">
    <property type="entry name" value="BH3703-like domains"/>
    <property type="match status" value="1"/>
</dbReference>
<reference evidence="1 2" key="1">
    <citation type="journal article" date="2021" name="Phytopathology">
        <title>Complete genome sequence of Ralstonia syzygii subsp. indonesiensis strain LLRS-1, isolated from wilted tobacco in China.</title>
        <authorList>
            <person name="Lu C.H."/>
            <person name="Li J.Y."/>
            <person name="Mi M.G."/>
            <person name="Lin Z.L."/>
            <person name="Jiang N."/>
            <person name="Gai X."/>
            <person name="Ma J.H."/>
            <person name="Lei L.P."/>
            <person name="Xia Z.Y."/>
        </authorList>
    </citation>
    <scope>NUCLEOTIDE SEQUENCE [LARGE SCALE GENOMIC DNA]</scope>
    <source>
        <strain evidence="1 2">LLRS-1</strain>
    </source>
</reference>
<organism evidence="1 2">
    <name type="scientific">Ralstonia syzygii</name>
    <dbReference type="NCBI Taxonomy" id="28097"/>
    <lineage>
        <taxon>Bacteria</taxon>
        <taxon>Pseudomonadati</taxon>
        <taxon>Pseudomonadota</taxon>
        <taxon>Betaproteobacteria</taxon>
        <taxon>Burkholderiales</taxon>
        <taxon>Burkholderiaceae</taxon>
        <taxon>Ralstonia</taxon>
        <taxon>Ralstonia solanacearum species complex</taxon>
    </lineage>
</organism>
<evidence type="ECO:0000313" key="2">
    <source>
        <dbReference type="Proteomes" id="UP000677898"/>
    </source>
</evidence>
<dbReference type="RefSeq" id="WP_211905535.1">
    <property type="nucleotide sequence ID" value="NZ_CP046730.1"/>
</dbReference>
<dbReference type="Proteomes" id="UP000677898">
    <property type="component" value="Plasmid pLLRS-1"/>
</dbReference>
<dbReference type="SUPFAM" id="SSF160424">
    <property type="entry name" value="BH3703-like"/>
    <property type="match status" value="1"/>
</dbReference>
<protein>
    <submittedName>
        <fullName evidence="1">Uncharacterized protein</fullName>
    </submittedName>
</protein>
<gene>
    <name evidence="1" type="ORF">GO998_24845</name>
</gene>